<dbReference type="VEuPathDB" id="FungiDB:PEXP_106790"/>
<accession>A0A0A2J5Z7</accession>
<dbReference type="Pfam" id="PF00004">
    <property type="entry name" value="AAA"/>
    <property type="match status" value="1"/>
</dbReference>
<dbReference type="EMBL" id="JQFZ01000355">
    <property type="protein sequence ID" value="KGO50161.1"/>
    <property type="molecule type" value="Genomic_DNA"/>
</dbReference>
<reference evidence="6 7" key="1">
    <citation type="journal article" date="2015" name="Mol. Plant Microbe Interact.">
        <title>Genome, transcriptome, and functional analyses of Penicillium expansum provide new insights into secondary metabolism and pathogenicity.</title>
        <authorList>
            <person name="Ballester A.R."/>
            <person name="Marcet-Houben M."/>
            <person name="Levin E."/>
            <person name="Sela N."/>
            <person name="Selma-Lazaro C."/>
            <person name="Carmona L."/>
            <person name="Wisniewski M."/>
            <person name="Droby S."/>
            <person name="Gonzalez-Candelas L."/>
            <person name="Gabaldon T."/>
        </authorList>
    </citation>
    <scope>NUCLEOTIDE SEQUENCE [LARGE SCALE GENOMIC DNA]</scope>
    <source>
        <strain evidence="6 7">MD-8</strain>
    </source>
</reference>
<keyword evidence="2" id="KW-0808">Transferase</keyword>
<dbReference type="SMART" id="SM00382">
    <property type="entry name" value="AAA"/>
    <property type="match status" value="1"/>
</dbReference>
<feature type="compositionally biased region" description="Low complexity" evidence="4">
    <location>
        <begin position="512"/>
        <end position="521"/>
    </location>
</feature>
<dbReference type="InterPro" id="IPR036388">
    <property type="entry name" value="WH-like_DNA-bd_sf"/>
</dbReference>
<dbReference type="GO" id="GO:0008171">
    <property type="term" value="F:O-methyltransferase activity"/>
    <property type="evidence" value="ECO:0007669"/>
    <property type="project" value="InterPro"/>
</dbReference>
<evidence type="ECO:0000313" key="7">
    <source>
        <dbReference type="Proteomes" id="UP000030143"/>
    </source>
</evidence>
<dbReference type="GO" id="GO:0016887">
    <property type="term" value="F:ATP hydrolysis activity"/>
    <property type="evidence" value="ECO:0007669"/>
    <property type="project" value="InterPro"/>
</dbReference>
<dbReference type="GO" id="GO:0046983">
    <property type="term" value="F:protein dimerization activity"/>
    <property type="evidence" value="ECO:0007669"/>
    <property type="project" value="InterPro"/>
</dbReference>
<dbReference type="Gene3D" id="3.40.50.150">
    <property type="entry name" value="Vaccinia Virus protein VP39"/>
    <property type="match status" value="1"/>
</dbReference>
<sequence>MADIASLTLSGTTRADGEPHEAFLARVATSPSTPELVPSLVKQVASLGKSANLQDYDDRIALLEAAQSLVYALQTPREAMNRHCWELASTYASVEIGIDLGLFAILSKDEKPKSAAELAKATGADPALLRRILKHLSTVGVILEAGPNEYRRTGTSITLSWQLCSDSYACATNSVMFGVLALPAHLKENGYVNPTNGKDCAFQRGYKTDLHFFEYMKANPKVAGQFNNHMAFYRQGRPSWMDVGFYDVPSLIANVGPNDVLLVDLGGGLGHDISEFRRKWPDAPGRLVLQDTPELTAQSKKKQLHPSIEPMVHDFFTEQPIKGARAYYFHTVVHDWSDDNARKMLKAIAEAMKPGFSKLLINDLVITDTGAYWETTSMDIIMMADFATTERTEAEWHQLVESAGLKITKIWNIHKGVESVIEYDNVGVPIPALGPDFSVADEASQHRLDDSLAIISASDIEAISMGFITLEREMQKEAQRQAKEEEEEGARSHAAHTESVLQADADQDNPEKNSSQPGSKSKSSEAEVHAEATMKRIEWQRFRTLPGQIIDLGSRSVLEILIGEPETSTSYDILDIPIHLIATDKSDDILKDRKTATKSLLPGQAPLPERIRINSVPLLHLLAMIQYKEVSYDSGSLIMTRPFKALSYYEKDFRLWHDALATKPEDRTKDTEDTESIPEITLLDQITRQDWFKTPSIVLQHLTCLLDFIDDEITAKKEYLTSENHQMVTFADLWYLFKPGDEVIGHKGLQAYRILSVTSPKHQGVLPWDNFYNRFDSESEEKPMRIHCVYVDFDDKQLGPVSEEFEIEAFDGEKSITLLPVQPLRFSKTPGLREKLIQRGREFITMTAVKHMHCSGLTLDTRDEVDGQVVIYFSEALSVPANKDWKPEIEELLGNIPDAEAGKNCSAQCSPLDLADLVDFRSEEDSAGHKRETPFDKLVLPPGHKQMVQSLIAQHFRDKESGGSRNEQVDFARGKGKGLIMLLHGAPGVGKTSTAECIADLFQKPLFQITCGDLGSSAKEVEEALETNFSLANRWGCILLLDEADVFLAARTPTDFTRNGLVAVFLRVLEYYAGILFLTTNRVGDFDEAFASRIHISLYYPPLTLISTIQVFQLNLAMIIERFQTKGRKIHIDKQILEFVSQYFLANEKARLNGREIRNACQTALALAEFEAQGGKHDAVVDAGVEVRLQEKHLKTVTDAYLEFAQHLKDIFGAFADERAQDQNLRAQSKMSETVNPLLSYNSHASQPSPPTLNVPVAQQGYPSGPMQQPAGPFFQAPYPQQFPSGFAYGSPGNFQNMPQQVPQNWPGMMNIPIGATGPSQHSGLPAGTTAFPHGQTNPYSPQNQEAPH</sequence>
<feature type="region of interest" description="Disordered" evidence="4">
    <location>
        <begin position="1315"/>
        <end position="1349"/>
    </location>
</feature>
<dbReference type="Pfam" id="PF22942">
    <property type="entry name" value="DUF7025"/>
    <property type="match status" value="1"/>
</dbReference>
<evidence type="ECO:0000256" key="2">
    <source>
        <dbReference type="ARBA" id="ARBA00022679"/>
    </source>
</evidence>
<feature type="domain" description="AAA+ ATPase" evidence="5">
    <location>
        <begin position="977"/>
        <end position="1102"/>
    </location>
</feature>
<organism evidence="6 7">
    <name type="scientific">Penicillium expansum</name>
    <name type="common">Blue mold rot fungus</name>
    <dbReference type="NCBI Taxonomy" id="27334"/>
    <lineage>
        <taxon>Eukaryota</taxon>
        <taxon>Fungi</taxon>
        <taxon>Dikarya</taxon>
        <taxon>Ascomycota</taxon>
        <taxon>Pezizomycotina</taxon>
        <taxon>Eurotiomycetes</taxon>
        <taxon>Eurotiomycetidae</taxon>
        <taxon>Eurotiales</taxon>
        <taxon>Aspergillaceae</taxon>
        <taxon>Penicillium</taxon>
    </lineage>
</organism>
<feature type="compositionally biased region" description="Polar residues" evidence="4">
    <location>
        <begin position="1335"/>
        <end position="1349"/>
    </location>
</feature>
<dbReference type="InterPro" id="IPR003593">
    <property type="entry name" value="AAA+_ATPase"/>
</dbReference>
<dbReference type="VEuPathDB" id="FungiDB:PEXP_106800"/>
<gene>
    <name evidence="6" type="ORF">PEX2_056390</name>
</gene>
<protein>
    <recommendedName>
        <fullName evidence="5">AAA+ ATPase domain-containing protein</fullName>
    </recommendedName>
</protein>
<dbReference type="Pfam" id="PF23232">
    <property type="entry name" value="AAA_lid_13"/>
    <property type="match status" value="1"/>
</dbReference>
<dbReference type="SUPFAM" id="SSF46785">
    <property type="entry name" value="Winged helix' DNA-binding domain"/>
    <property type="match status" value="1"/>
</dbReference>
<dbReference type="GO" id="GO:0005524">
    <property type="term" value="F:ATP binding"/>
    <property type="evidence" value="ECO:0007669"/>
    <property type="project" value="InterPro"/>
</dbReference>
<dbReference type="InterPro" id="IPR001077">
    <property type="entry name" value="COMT_C"/>
</dbReference>
<evidence type="ECO:0000256" key="4">
    <source>
        <dbReference type="SAM" id="MobiDB-lite"/>
    </source>
</evidence>
<dbReference type="Gene3D" id="3.40.50.300">
    <property type="entry name" value="P-loop containing nucleotide triphosphate hydrolases"/>
    <property type="match status" value="1"/>
</dbReference>
<dbReference type="GO" id="GO:0044550">
    <property type="term" value="P:secondary metabolite biosynthetic process"/>
    <property type="evidence" value="ECO:0007669"/>
    <property type="project" value="UniProtKB-ARBA"/>
</dbReference>
<dbReference type="RefSeq" id="XP_016593442.1">
    <property type="nucleotide sequence ID" value="XM_016742913.1"/>
</dbReference>
<comment type="caution">
    <text evidence="6">The sequence shown here is derived from an EMBL/GenBank/DDBJ whole genome shotgun (WGS) entry which is preliminary data.</text>
</comment>
<dbReference type="Gene3D" id="1.10.10.10">
    <property type="entry name" value="Winged helix-like DNA-binding domain superfamily/Winged helix DNA-binding domain"/>
    <property type="match status" value="1"/>
</dbReference>
<name>A0A0A2J5Z7_PENEN</name>
<dbReference type="PANTHER" id="PTHR46411:SF2">
    <property type="entry name" value="AAA+ ATPASE DOMAIN-CONTAINING PROTEIN"/>
    <property type="match status" value="1"/>
</dbReference>
<dbReference type="SUPFAM" id="SSF53335">
    <property type="entry name" value="S-adenosyl-L-methionine-dependent methyltransferases"/>
    <property type="match status" value="1"/>
</dbReference>
<keyword evidence="7" id="KW-1185">Reference proteome</keyword>
<dbReference type="InterPro" id="IPR016461">
    <property type="entry name" value="COMT-like"/>
</dbReference>
<dbReference type="Proteomes" id="UP000030143">
    <property type="component" value="Unassembled WGS sequence"/>
</dbReference>
<dbReference type="HOGENOM" id="CLU_257809_0_0_1"/>
<dbReference type="PANTHER" id="PTHR46411">
    <property type="entry name" value="FAMILY ATPASE, PUTATIVE-RELATED"/>
    <property type="match status" value="1"/>
</dbReference>
<dbReference type="Pfam" id="PF08100">
    <property type="entry name" value="Dimerisation"/>
    <property type="match status" value="1"/>
</dbReference>
<dbReference type="SUPFAM" id="SSF52540">
    <property type="entry name" value="P-loop containing nucleoside triphosphate hydrolases"/>
    <property type="match status" value="1"/>
</dbReference>
<dbReference type="InterPro" id="IPR012967">
    <property type="entry name" value="COMT_dimerisation"/>
</dbReference>
<dbReference type="Pfam" id="PF00891">
    <property type="entry name" value="Methyltransf_2"/>
    <property type="match status" value="1"/>
</dbReference>
<dbReference type="InterPro" id="IPR056599">
    <property type="entry name" value="AAA_lid_fung"/>
</dbReference>
<evidence type="ECO:0000256" key="3">
    <source>
        <dbReference type="ARBA" id="ARBA00022691"/>
    </source>
</evidence>
<proteinExistence type="predicted"/>
<evidence type="ECO:0000259" key="5">
    <source>
        <dbReference type="SMART" id="SM00382"/>
    </source>
</evidence>
<dbReference type="CDD" id="cd19481">
    <property type="entry name" value="RecA-like_protease"/>
    <property type="match status" value="1"/>
</dbReference>
<dbReference type="InterPro" id="IPR054289">
    <property type="entry name" value="DUF7025"/>
</dbReference>
<dbReference type="GO" id="GO:0032259">
    <property type="term" value="P:methylation"/>
    <property type="evidence" value="ECO:0007669"/>
    <property type="project" value="UniProtKB-KW"/>
</dbReference>
<keyword evidence="1" id="KW-0489">Methyltransferase</keyword>
<evidence type="ECO:0000313" key="6">
    <source>
        <dbReference type="EMBL" id="KGO50161.1"/>
    </source>
</evidence>
<dbReference type="VEuPathDB" id="FungiDB:PEXP_017100"/>
<dbReference type="InterPro" id="IPR003959">
    <property type="entry name" value="ATPase_AAA_core"/>
</dbReference>
<dbReference type="InterPro" id="IPR036390">
    <property type="entry name" value="WH_DNA-bd_sf"/>
</dbReference>
<evidence type="ECO:0000256" key="1">
    <source>
        <dbReference type="ARBA" id="ARBA00022603"/>
    </source>
</evidence>
<feature type="region of interest" description="Disordered" evidence="4">
    <location>
        <begin position="475"/>
        <end position="529"/>
    </location>
</feature>
<dbReference type="InterPro" id="IPR029063">
    <property type="entry name" value="SAM-dependent_MTases_sf"/>
</dbReference>
<dbReference type="GeneID" id="27678332"/>
<keyword evidence="3" id="KW-0949">S-adenosyl-L-methionine</keyword>
<dbReference type="PROSITE" id="PS51683">
    <property type="entry name" value="SAM_OMT_II"/>
    <property type="match status" value="1"/>
</dbReference>
<dbReference type="InterPro" id="IPR027417">
    <property type="entry name" value="P-loop_NTPase"/>
</dbReference>